<dbReference type="Proteomes" id="UP000814353">
    <property type="component" value="Unassembled WGS sequence"/>
</dbReference>
<dbReference type="AlphaFoldDB" id="A0A7V9W4D8"/>
<dbReference type="EMBL" id="JABFUB010000025">
    <property type="protein sequence ID" value="MCG6663587.1"/>
    <property type="molecule type" value="Genomic_DNA"/>
</dbReference>
<name>A0A7V9W4D8_9GAMM</name>
<gene>
    <name evidence="1" type="ORF">H1D44_17880</name>
    <name evidence="2" type="ORF">HOP48_18805</name>
</gene>
<keyword evidence="4" id="KW-1185">Reference proteome</keyword>
<sequence length="316" mass="35010">MPLVALAALATAGCAREGFYDDRNIDYVEAERSAPLVLPEGRNTQRYRDIMPVPEAQGTLRSGSERFRAPSPTRMAAGGAAERDFVERREIGSERWLVVAADPGMVWPQLQDFARARGLQVQASDDARGVLETAQGRLSVRQGLRAGDSEVRCEQHGSAVVACLDALEQHFSARTATASAASLAGQQLATEDRLSFDQLASGEWVVRIPLDIDRVWAELSHQLEADFAVEGRRELLEQNPQQHDFLVNYMTLSERGRGFLQIALSPDVRQMPQAVRLVLESEGAERTTLRAVNESERSFENEDARELLERVAGLLR</sequence>
<accession>A0A7V9W4D8</accession>
<reference evidence="2 4" key="1">
    <citation type="submission" date="2020-05" db="EMBL/GenBank/DDBJ databases">
        <title>Comparative genomic analysis of denitrifying bacteria from Halomonas genus.</title>
        <authorList>
            <person name="Wang L."/>
            <person name="Shao Z."/>
        </authorList>
    </citation>
    <scope>NUCLEOTIDE SEQUENCE [LARGE SCALE GENOMIC DNA]</scope>
    <source>
        <strain evidence="2 4">DSM 17331</strain>
    </source>
</reference>
<evidence type="ECO:0000313" key="2">
    <source>
        <dbReference type="EMBL" id="MCG6663587.1"/>
    </source>
</evidence>
<keyword evidence="1" id="KW-0449">Lipoprotein</keyword>
<evidence type="ECO:0000313" key="1">
    <source>
        <dbReference type="EMBL" id="MBA2780762.1"/>
    </source>
</evidence>
<evidence type="ECO:0000313" key="3">
    <source>
        <dbReference type="Proteomes" id="UP000518091"/>
    </source>
</evidence>
<protein>
    <submittedName>
        <fullName evidence="1">Lipoprotein, NlpB</fullName>
    </submittedName>
</protein>
<dbReference type="EMBL" id="JACEFT010000032">
    <property type="protein sequence ID" value="MBA2780762.1"/>
    <property type="molecule type" value="Genomic_DNA"/>
</dbReference>
<dbReference type="Proteomes" id="UP000518091">
    <property type="component" value="Unassembled WGS sequence"/>
</dbReference>
<reference evidence="1 3" key="2">
    <citation type="submission" date="2020-07" db="EMBL/GenBank/DDBJ databases">
        <title>Identification of Halomonas strains.</title>
        <authorList>
            <person name="Xiao Z."/>
            <person name="Shen J."/>
        </authorList>
    </citation>
    <scope>NUCLEOTIDE SEQUENCE [LARGE SCALE GENOMIC DNA]</scope>
    <source>
        <strain evidence="1 3">DSM 17331</strain>
    </source>
</reference>
<organism evidence="1 3">
    <name type="scientific">Billgrantia kenyensis</name>
    <dbReference type="NCBI Taxonomy" id="321266"/>
    <lineage>
        <taxon>Bacteria</taxon>
        <taxon>Pseudomonadati</taxon>
        <taxon>Pseudomonadota</taxon>
        <taxon>Gammaproteobacteria</taxon>
        <taxon>Oceanospirillales</taxon>
        <taxon>Halomonadaceae</taxon>
        <taxon>Billgrantia</taxon>
    </lineage>
</organism>
<evidence type="ECO:0000313" key="4">
    <source>
        <dbReference type="Proteomes" id="UP000814353"/>
    </source>
</evidence>
<comment type="caution">
    <text evidence="1">The sequence shown here is derived from an EMBL/GenBank/DDBJ whole genome shotgun (WGS) entry which is preliminary data.</text>
</comment>
<proteinExistence type="predicted"/>